<dbReference type="PRINTS" id="PR00315">
    <property type="entry name" value="ELONGATNFCT"/>
</dbReference>
<dbReference type="FunFam" id="3.30.70.2570:FF:000001">
    <property type="entry name" value="Translation factor GUF1, mitochondrial"/>
    <property type="match status" value="1"/>
</dbReference>
<dbReference type="InterPro" id="IPR004161">
    <property type="entry name" value="EFTu-like_2"/>
</dbReference>
<keyword evidence="7 12" id="KW-0472">Membrane</keyword>
<dbReference type="PROSITE" id="PS51722">
    <property type="entry name" value="G_TR_2"/>
    <property type="match status" value="1"/>
</dbReference>
<keyword evidence="6 12" id="KW-0342">GTP-binding</keyword>
<dbReference type="GO" id="GO:0003924">
    <property type="term" value="F:GTPase activity"/>
    <property type="evidence" value="ECO:0007669"/>
    <property type="project" value="UniProtKB-UniRule"/>
</dbReference>
<evidence type="ECO:0000256" key="3">
    <source>
        <dbReference type="ARBA" id="ARBA00022741"/>
    </source>
</evidence>
<keyword evidence="4 12" id="KW-0378">Hydrolase</keyword>
<dbReference type="CDD" id="cd03699">
    <property type="entry name" value="EF4_II"/>
    <property type="match status" value="1"/>
</dbReference>
<name>A0A399FWD3_UNCN2</name>
<dbReference type="FunFam" id="3.40.50.300:FF:000078">
    <property type="entry name" value="Elongation factor 4"/>
    <property type="match status" value="1"/>
</dbReference>
<feature type="domain" description="Tr-type G" evidence="13">
    <location>
        <begin position="6"/>
        <end position="188"/>
    </location>
</feature>
<evidence type="ECO:0000256" key="1">
    <source>
        <dbReference type="ARBA" id="ARBA00005454"/>
    </source>
</evidence>
<evidence type="ECO:0000256" key="7">
    <source>
        <dbReference type="ARBA" id="ARBA00023136"/>
    </source>
</evidence>
<reference evidence="14 15" key="1">
    <citation type="submission" date="2018-08" db="EMBL/GenBank/DDBJ databases">
        <title>Draft genome of candidate division NPL-UPA2 bacterium Unc8 that adapted to ultra-basic serpentinizing groundwater.</title>
        <authorList>
            <person name="Ishii S."/>
            <person name="Suzuki S."/>
            <person name="Nealson K.H."/>
        </authorList>
    </citation>
    <scope>NUCLEOTIDE SEQUENCE [LARGE SCALE GENOMIC DNA]</scope>
    <source>
        <strain evidence="14">Unc8</strain>
    </source>
</reference>
<comment type="similarity">
    <text evidence="1 12">Belongs to the TRAFAC class translation factor GTPase superfamily. Classic translation factor GTPase family. LepA subfamily.</text>
</comment>
<dbReference type="InterPro" id="IPR038363">
    <property type="entry name" value="LepA_C_sf"/>
</dbReference>
<dbReference type="PROSITE" id="PS00301">
    <property type="entry name" value="G_TR_1"/>
    <property type="match status" value="1"/>
</dbReference>
<dbReference type="Gene3D" id="3.30.70.240">
    <property type="match status" value="1"/>
</dbReference>
<dbReference type="HAMAP" id="MF_00071">
    <property type="entry name" value="LepA"/>
    <property type="match status" value="1"/>
</dbReference>
<dbReference type="Proteomes" id="UP000266287">
    <property type="component" value="Unassembled WGS sequence"/>
</dbReference>
<keyword evidence="14" id="KW-0251">Elongation factor</keyword>
<dbReference type="GO" id="GO:0005886">
    <property type="term" value="C:plasma membrane"/>
    <property type="evidence" value="ECO:0007669"/>
    <property type="project" value="UniProtKB-SubCell"/>
</dbReference>
<keyword evidence="2 12" id="KW-1003">Cell membrane</keyword>
<dbReference type="FunFam" id="3.30.70.870:FF:000004">
    <property type="entry name" value="Translation factor GUF1, mitochondrial"/>
    <property type="match status" value="1"/>
</dbReference>
<evidence type="ECO:0000256" key="6">
    <source>
        <dbReference type="ARBA" id="ARBA00023134"/>
    </source>
</evidence>
<comment type="catalytic activity">
    <reaction evidence="8 12">
        <text>GTP + H2O = GDP + phosphate + H(+)</text>
        <dbReference type="Rhea" id="RHEA:19669"/>
        <dbReference type="ChEBI" id="CHEBI:15377"/>
        <dbReference type="ChEBI" id="CHEBI:15378"/>
        <dbReference type="ChEBI" id="CHEBI:37565"/>
        <dbReference type="ChEBI" id="CHEBI:43474"/>
        <dbReference type="ChEBI" id="CHEBI:58189"/>
        <dbReference type="EC" id="3.6.5.n1"/>
    </reaction>
</comment>
<dbReference type="InterPro" id="IPR035647">
    <property type="entry name" value="EFG_III/V"/>
</dbReference>
<dbReference type="PANTHER" id="PTHR43512:SF4">
    <property type="entry name" value="TRANSLATION FACTOR GUF1 HOMOLOG, CHLOROPLASTIC"/>
    <property type="match status" value="1"/>
</dbReference>
<dbReference type="CDD" id="cd16260">
    <property type="entry name" value="EF4_III"/>
    <property type="match status" value="1"/>
</dbReference>
<feature type="binding site" evidence="12">
    <location>
        <begin position="135"/>
        <end position="138"/>
    </location>
    <ligand>
        <name>GTP</name>
        <dbReference type="ChEBI" id="CHEBI:37565"/>
    </ligand>
</feature>
<dbReference type="InterPro" id="IPR027417">
    <property type="entry name" value="P-loop_NTPase"/>
</dbReference>
<evidence type="ECO:0000313" key="15">
    <source>
        <dbReference type="Proteomes" id="UP000266287"/>
    </source>
</evidence>
<evidence type="ECO:0000313" key="14">
    <source>
        <dbReference type="EMBL" id="RII00738.1"/>
    </source>
</evidence>
<comment type="caution">
    <text evidence="14">The sequence shown here is derived from an EMBL/GenBank/DDBJ whole genome shotgun (WGS) entry which is preliminary data.</text>
</comment>
<dbReference type="EC" id="3.6.5.n1" evidence="11 12"/>
<dbReference type="Pfam" id="PF03144">
    <property type="entry name" value="GTP_EFTU_D2"/>
    <property type="match status" value="1"/>
</dbReference>
<dbReference type="SUPFAM" id="SSF52540">
    <property type="entry name" value="P-loop containing nucleoside triphosphate hydrolases"/>
    <property type="match status" value="1"/>
</dbReference>
<dbReference type="Gene3D" id="3.30.70.2570">
    <property type="entry name" value="Elongation factor 4, C-terminal domain"/>
    <property type="match status" value="1"/>
</dbReference>
<dbReference type="Pfam" id="PF00679">
    <property type="entry name" value="EFG_C"/>
    <property type="match status" value="1"/>
</dbReference>
<dbReference type="InterPro" id="IPR013842">
    <property type="entry name" value="LepA_CTD"/>
</dbReference>
<dbReference type="InterPro" id="IPR005225">
    <property type="entry name" value="Small_GTP-bd"/>
</dbReference>
<evidence type="ECO:0000256" key="12">
    <source>
        <dbReference type="HAMAP-Rule" id="MF_00071"/>
    </source>
</evidence>
<dbReference type="CDD" id="cd03709">
    <property type="entry name" value="lepA_C"/>
    <property type="match status" value="1"/>
</dbReference>
<dbReference type="NCBIfam" id="TIGR01393">
    <property type="entry name" value="lepA"/>
    <property type="match status" value="1"/>
</dbReference>
<evidence type="ECO:0000259" key="13">
    <source>
        <dbReference type="PROSITE" id="PS51722"/>
    </source>
</evidence>
<evidence type="ECO:0000256" key="10">
    <source>
        <dbReference type="ARBA" id="ARBA00061052"/>
    </source>
</evidence>
<comment type="similarity">
    <text evidence="10">Belongs to the GTP-binding elongation factor family. LepA subfamily.</text>
</comment>
<comment type="function">
    <text evidence="9 12">Required for accurate and efficient protein synthesis under certain stress conditions. May act as a fidelity factor of the translation reaction, by catalyzing a one-codon backward translocation of tRNAs on improperly translocated ribosomes. Back-translocation proceeds from a post-translocation (POST) complex to a pre-translocation (PRE) complex, thus giving elongation factor G a second chance to translocate the tRNAs correctly. Binds to ribosomes in a GTP-dependent manner.</text>
</comment>
<dbReference type="GO" id="GO:0043022">
    <property type="term" value="F:ribosome binding"/>
    <property type="evidence" value="ECO:0007669"/>
    <property type="project" value="UniProtKB-UniRule"/>
</dbReference>
<evidence type="ECO:0000256" key="2">
    <source>
        <dbReference type="ARBA" id="ARBA00022475"/>
    </source>
</evidence>
<dbReference type="EMBL" id="NDHY01000002">
    <property type="protein sequence ID" value="RII00738.1"/>
    <property type="molecule type" value="Genomic_DNA"/>
</dbReference>
<sequence length="602" mass="67623">MENSASKIRNFCIIAHIDHGKSTLADRILEYTHTIKEREFREQVLDSMDLERERGITIKSKTIKINYLARDGEQYTLNLIDTPGHVDFSHEVSRSLIACEGALVVVDAAQGLQAQTISNIYLAIEYKLRIILVINKIDMENADVDLVKKELAGIHELDDAPCLLVSAKEGTGIAELLEAIVEYIPPPKCSNENKSSNFKALIFDSTFDTYKGVVVYLKIASGAVKKGDMVQFLSNRKEFEVNETGIFKLKMEKKESLTCGEVGYLTANIKNIQDARIGDTIVSSLNSAEEPIAGYKPAKPMVFSAIHSIESQYYPLLRGALDKLNLNDPSFTYEPETSSSLGFGFRCGFLGPLHMEIVQERLEREYDLDLISSAPSVCYQIKIRGKTVLIDSPAKFPPPQEIEKTEEPFVRIKIFSPDEYMGALIKLCKGRGGTYISTSYLDPTRVVITFEIPMSEIIVDFHDRIKSITRGYGSLDYKDIGYREANVVKLDILLNGEKIDALTCIMPREKAQERGRALALKLKEVIPRQQFPIAIQAAIGSNIIARETVKSFRKDVTEKLYGGDVTRKRKLLEKQKRGKKRMKTLGKVNIPQEAFLAIMKTL</sequence>
<dbReference type="InterPro" id="IPR000795">
    <property type="entry name" value="T_Tr_GTP-bd_dom"/>
</dbReference>
<dbReference type="PANTHER" id="PTHR43512">
    <property type="entry name" value="TRANSLATION FACTOR GUF1-RELATED"/>
    <property type="match status" value="1"/>
</dbReference>
<feature type="binding site" evidence="12">
    <location>
        <begin position="18"/>
        <end position="23"/>
    </location>
    <ligand>
        <name>GTP</name>
        <dbReference type="ChEBI" id="CHEBI:37565"/>
    </ligand>
</feature>
<dbReference type="GO" id="GO:0003746">
    <property type="term" value="F:translation elongation factor activity"/>
    <property type="evidence" value="ECO:0007669"/>
    <property type="project" value="UniProtKB-UniRule"/>
</dbReference>
<dbReference type="InterPro" id="IPR031157">
    <property type="entry name" value="G_TR_CS"/>
</dbReference>
<dbReference type="FunFam" id="3.30.70.240:FF:000007">
    <property type="entry name" value="Translation factor GUF1, mitochondrial"/>
    <property type="match status" value="1"/>
</dbReference>
<dbReference type="SUPFAM" id="SSF50447">
    <property type="entry name" value="Translation proteins"/>
    <property type="match status" value="1"/>
</dbReference>
<dbReference type="Pfam" id="PF06421">
    <property type="entry name" value="LepA_C"/>
    <property type="match status" value="1"/>
</dbReference>
<dbReference type="CDD" id="cd01890">
    <property type="entry name" value="LepA"/>
    <property type="match status" value="1"/>
</dbReference>
<dbReference type="Gene3D" id="3.40.50.300">
    <property type="entry name" value="P-loop containing nucleotide triphosphate hydrolases"/>
    <property type="match status" value="1"/>
</dbReference>
<dbReference type="InterPro" id="IPR006297">
    <property type="entry name" value="EF-4"/>
</dbReference>
<keyword evidence="5 12" id="KW-0648">Protein biosynthesis</keyword>
<evidence type="ECO:0000256" key="5">
    <source>
        <dbReference type="ARBA" id="ARBA00022917"/>
    </source>
</evidence>
<protein>
    <recommendedName>
        <fullName evidence="11 12">Elongation factor 4</fullName>
        <shortName evidence="12">EF-4</shortName>
        <ecNumber evidence="11 12">3.6.5.n1</ecNumber>
    </recommendedName>
    <alternativeName>
        <fullName evidence="12">Ribosomal back-translocase LepA</fullName>
    </alternativeName>
</protein>
<dbReference type="InterPro" id="IPR009000">
    <property type="entry name" value="Transl_B-barrel_sf"/>
</dbReference>
<organism evidence="14 15">
    <name type="scientific">candidate division NPL-UPA2 bacterium Unc8</name>
    <dbReference type="NCBI Taxonomy" id="1980939"/>
    <lineage>
        <taxon>Bacteria</taxon>
    </lineage>
</organism>
<gene>
    <name evidence="12" type="primary">lepA</name>
    <name evidence="14" type="ORF">B9J77_01615</name>
</gene>
<evidence type="ECO:0000256" key="8">
    <source>
        <dbReference type="ARBA" id="ARBA00050293"/>
    </source>
</evidence>
<dbReference type="Pfam" id="PF00009">
    <property type="entry name" value="GTP_EFTU"/>
    <property type="match status" value="1"/>
</dbReference>
<evidence type="ECO:0000256" key="9">
    <source>
        <dbReference type="ARBA" id="ARBA00057626"/>
    </source>
</evidence>
<dbReference type="SUPFAM" id="SSF54980">
    <property type="entry name" value="EF-G C-terminal domain-like"/>
    <property type="match status" value="2"/>
</dbReference>
<proteinExistence type="inferred from homology"/>
<accession>A0A399FWD3</accession>
<dbReference type="Gene3D" id="2.40.30.10">
    <property type="entry name" value="Translation factors"/>
    <property type="match status" value="1"/>
</dbReference>
<dbReference type="Gene3D" id="3.30.70.870">
    <property type="entry name" value="Elongation Factor G (Translational Gtpase), domain 3"/>
    <property type="match status" value="1"/>
</dbReference>
<dbReference type="GO" id="GO:0045727">
    <property type="term" value="P:positive regulation of translation"/>
    <property type="evidence" value="ECO:0007669"/>
    <property type="project" value="UniProtKB-UniRule"/>
</dbReference>
<dbReference type="InterPro" id="IPR000640">
    <property type="entry name" value="EFG_V-like"/>
</dbReference>
<keyword evidence="3 12" id="KW-0547">Nucleotide-binding</keyword>
<evidence type="ECO:0000256" key="4">
    <source>
        <dbReference type="ARBA" id="ARBA00022801"/>
    </source>
</evidence>
<dbReference type="InterPro" id="IPR035654">
    <property type="entry name" value="LepA_IV"/>
</dbReference>
<evidence type="ECO:0000256" key="11">
    <source>
        <dbReference type="ARBA" id="ARBA00066744"/>
    </source>
</evidence>
<dbReference type="GO" id="GO:0005525">
    <property type="term" value="F:GTP binding"/>
    <property type="evidence" value="ECO:0007669"/>
    <property type="project" value="UniProtKB-UniRule"/>
</dbReference>
<dbReference type="FunFam" id="2.40.30.10:FF:000015">
    <property type="entry name" value="Translation factor GUF1, mitochondrial"/>
    <property type="match status" value="1"/>
</dbReference>
<dbReference type="NCBIfam" id="TIGR00231">
    <property type="entry name" value="small_GTP"/>
    <property type="match status" value="1"/>
</dbReference>
<comment type="subcellular location">
    <subcellularLocation>
        <location evidence="12">Cell membrane</location>
        <topology evidence="12">Peripheral membrane protein</topology>
        <orientation evidence="12">Cytoplasmic side</orientation>
    </subcellularLocation>
</comment>
<dbReference type="AlphaFoldDB" id="A0A399FWD3"/>